<feature type="region of interest" description="Disordered" evidence="1">
    <location>
        <begin position="525"/>
        <end position="555"/>
    </location>
</feature>
<keyword evidence="4" id="KW-1185">Reference proteome</keyword>
<dbReference type="SUPFAM" id="SSF50923">
    <property type="entry name" value="Hemopexin-like domain"/>
    <property type="match status" value="1"/>
</dbReference>
<feature type="compositionally biased region" description="Basic and acidic residues" evidence="1">
    <location>
        <begin position="541"/>
        <end position="555"/>
    </location>
</feature>
<keyword evidence="2" id="KW-0732">Signal</keyword>
<organism evidence="3 4">
    <name type="scientific">Dinothrombium tinctorium</name>
    <dbReference type="NCBI Taxonomy" id="1965070"/>
    <lineage>
        <taxon>Eukaryota</taxon>
        <taxon>Metazoa</taxon>
        <taxon>Ecdysozoa</taxon>
        <taxon>Arthropoda</taxon>
        <taxon>Chelicerata</taxon>
        <taxon>Arachnida</taxon>
        <taxon>Acari</taxon>
        <taxon>Acariformes</taxon>
        <taxon>Trombidiformes</taxon>
        <taxon>Prostigmata</taxon>
        <taxon>Anystina</taxon>
        <taxon>Parasitengona</taxon>
        <taxon>Trombidioidea</taxon>
        <taxon>Trombidiidae</taxon>
        <taxon>Dinothrombium</taxon>
    </lineage>
</organism>
<comment type="caution">
    <text evidence="3">The sequence shown here is derived from an EMBL/GenBank/DDBJ whole genome shotgun (WGS) entry which is preliminary data.</text>
</comment>
<accession>A0A443QSH0</accession>
<dbReference type="EMBL" id="NCKU01004410">
    <property type="protein sequence ID" value="RWS05969.1"/>
    <property type="molecule type" value="Genomic_DNA"/>
</dbReference>
<feature type="compositionally biased region" description="Polar residues" evidence="1">
    <location>
        <begin position="526"/>
        <end position="539"/>
    </location>
</feature>
<evidence type="ECO:0000256" key="2">
    <source>
        <dbReference type="SAM" id="SignalP"/>
    </source>
</evidence>
<feature type="chain" id="PRO_5019470868" evidence="2">
    <location>
        <begin position="18"/>
        <end position="555"/>
    </location>
</feature>
<dbReference type="OrthoDB" id="10553194at2759"/>
<feature type="signal peptide" evidence="2">
    <location>
        <begin position="1"/>
        <end position="17"/>
    </location>
</feature>
<evidence type="ECO:0000256" key="1">
    <source>
        <dbReference type="SAM" id="MobiDB-lite"/>
    </source>
</evidence>
<dbReference type="InterPro" id="IPR036375">
    <property type="entry name" value="Hemopexin-like_dom_sf"/>
</dbReference>
<name>A0A443QSH0_9ACAR</name>
<evidence type="ECO:0000313" key="4">
    <source>
        <dbReference type="Proteomes" id="UP000285301"/>
    </source>
</evidence>
<sequence>MTFKVLVIAVIIKFCSGISNQKECKEHPEMTIDGSVSRPYIGLYVIRGHDFIWIRKPPTVLTYPKIIDSIQSLPHPINKYTPLQTIFITRERFYFISKNKQLVSFDRVLENEADLEHISPEMLEPFTLINNSQIDAVFETLTTNGSYLTIFHSEEENRQKILITKGNSKKKLNAVYDHADGKVKAIALFDYKIDSKKRLGIIIFSHVFRYFTFTIDGDTARINAKGPHLDNQVLFGCPQIFCFYATLDAISTKEDKIIIIRGDYYWEVSSLKKRLKVSSSSNLAHFQTQDDTLPLMRATVEASFFHNELYLIRAQRIYIVPHSGNVSRWYPNSLLLKDAEEFARFSEIDAAFSSPNIDGGVYLISGDRFILKQIHYLEFRTIHAGHLSDIAGSPTYIEAAFYHYRDRKVYIFSSNYVFIYEKAAFSTDKVSILPKMHLIQELFFDCENYDYSETHYVSFEKFKARVSNFKPKLSEYQVISAIIYRKKKRKSLAMAASNDSLKMSGTQKSGFGFIRDLLRAIPLRNLSPNKSDNKQTNASVDKIREQEKVESKAKS</sequence>
<dbReference type="AlphaFoldDB" id="A0A443QSH0"/>
<dbReference type="Proteomes" id="UP000285301">
    <property type="component" value="Unassembled WGS sequence"/>
</dbReference>
<evidence type="ECO:0000313" key="3">
    <source>
        <dbReference type="EMBL" id="RWS05969.1"/>
    </source>
</evidence>
<protein>
    <submittedName>
        <fullName evidence="3">Uncharacterized protein</fullName>
    </submittedName>
</protein>
<dbReference type="Gene3D" id="2.110.10.10">
    <property type="entry name" value="Hemopexin-like domain"/>
    <property type="match status" value="1"/>
</dbReference>
<reference evidence="3 4" key="1">
    <citation type="journal article" date="2018" name="Gigascience">
        <title>Genomes of trombidid mites reveal novel predicted allergens and laterally-transferred genes associated with secondary metabolism.</title>
        <authorList>
            <person name="Dong X."/>
            <person name="Chaisiri K."/>
            <person name="Xia D."/>
            <person name="Armstrong S.D."/>
            <person name="Fang Y."/>
            <person name="Donnelly M.J."/>
            <person name="Kadowaki T."/>
            <person name="McGarry J.W."/>
            <person name="Darby A.C."/>
            <person name="Makepeace B.L."/>
        </authorList>
    </citation>
    <scope>NUCLEOTIDE SEQUENCE [LARGE SCALE GENOMIC DNA]</scope>
    <source>
        <strain evidence="3">UoL-WK</strain>
    </source>
</reference>
<gene>
    <name evidence="3" type="ORF">B4U79_19076</name>
</gene>
<proteinExistence type="predicted"/>